<protein>
    <submittedName>
        <fullName evidence="4">Putative Kelch repeat protein</fullName>
    </submittedName>
</protein>
<keyword evidence="2" id="KW-0677">Repeat</keyword>
<evidence type="ECO:0000256" key="2">
    <source>
        <dbReference type="ARBA" id="ARBA00022737"/>
    </source>
</evidence>
<sequence>MEGHTACVFGSSLVIFGGKNDIYSNHEAHYCNKVRLVNDVSLLFNRHYNLHQLQLMPATPSPRGRAYHTASIYREKHMVVVGGMMEKPDEQLNCMRSVDILDLELQRWFHAIAKGDQPISRIHHASAVVKGDLFIHGGYPLCVDTNGVSKEFPSHQLLSMGNLLFDTFALSLETMVWRRVKSTAIARPLLWGHSGVEFRDTILLFGGLDASKGQEVGDLVLWDMRKQAWHWAKCISPVASAMHKAVVVGMHGSNHGEPTHMLVFGGIQFSTQESISELREFDFQNAQWKILHDTGDVPAGRIGHVLLSYMSDKVLLLGGVVRSPNGPVQDLSLYIYHVPTREWKRILLSDGEKPPIKAETHMYPEPFIAYSPIDHEEKRNEPQFDRTQENKGLESVTEGTNTQLLGKQLAMFQKPKEMLYQSFAGEKAQGFNKGNLGGGGLESDSYDAPPPLPSAAYTPSRNHIQGPVDAVANQQKTDEKANKNIRKLQKNAGGSNFVGSVSNLSNEQIFDDLVHLMNVSLFEGEKNAPLEETENASVANTLSYVSPRVIKKLVDSALRREASGELPDHINNGPSLKDPFTYLRPTEAVLRWRQGSSAP</sequence>
<dbReference type="OrthoDB" id="10251809at2759"/>
<evidence type="ECO:0000313" key="4">
    <source>
        <dbReference type="EMBL" id="RNF05506.1"/>
    </source>
</evidence>
<keyword evidence="1" id="KW-0880">Kelch repeat</keyword>
<dbReference type="PANTHER" id="PTHR46093">
    <property type="entry name" value="ACYL-COA-BINDING DOMAIN-CONTAINING PROTEIN 5"/>
    <property type="match status" value="1"/>
</dbReference>
<reference evidence="4 5" key="1">
    <citation type="journal article" date="2018" name="BMC Genomics">
        <title>Genomic comparison of Trypanosoma conorhini and Trypanosoma rangeli to Trypanosoma cruzi strains of high and low virulence.</title>
        <authorList>
            <person name="Bradwell K.R."/>
            <person name="Koparde V.N."/>
            <person name="Matveyev A.V."/>
            <person name="Serrano M.G."/>
            <person name="Alves J.M."/>
            <person name="Parikh H."/>
            <person name="Huang B."/>
            <person name="Lee V."/>
            <person name="Espinosa-Alvarez O."/>
            <person name="Ortiz P.A."/>
            <person name="Costa-Martins A.G."/>
            <person name="Teixeira M.M."/>
            <person name="Buck G.A."/>
        </authorList>
    </citation>
    <scope>NUCLEOTIDE SEQUENCE [LARGE SCALE GENOMIC DNA]</scope>
    <source>
        <strain evidence="4 5">025E</strain>
    </source>
</reference>
<dbReference type="AlphaFoldDB" id="A0A3R7RJM7"/>
<dbReference type="InterPro" id="IPR015915">
    <property type="entry name" value="Kelch-typ_b-propeller"/>
</dbReference>
<dbReference type="Proteomes" id="UP000284403">
    <property type="component" value="Unassembled WGS sequence"/>
</dbReference>
<gene>
    <name evidence="4" type="ORF">Tco025E_07852</name>
</gene>
<name>A0A3R7RJM7_9TRYP</name>
<dbReference type="GeneID" id="40321463"/>
<dbReference type="RefSeq" id="XP_029225264.1">
    <property type="nucleotide sequence ID" value="XM_029374711.1"/>
</dbReference>
<accession>A0A3R7RJM7</accession>
<evidence type="ECO:0000256" key="3">
    <source>
        <dbReference type="SAM" id="MobiDB-lite"/>
    </source>
</evidence>
<organism evidence="4 5">
    <name type="scientific">Trypanosoma conorhini</name>
    <dbReference type="NCBI Taxonomy" id="83891"/>
    <lineage>
        <taxon>Eukaryota</taxon>
        <taxon>Discoba</taxon>
        <taxon>Euglenozoa</taxon>
        <taxon>Kinetoplastea</taxon>
        <taxon>Metakinetoplastina</taxon>
        <taxon>Trypanosomatida</taxon>
        <taxon>Trypanosomatidae</taxon>
        <taxon>Trypanosoma</taxon>
    </lineage>
</organism>
<evidence type="ECO:0000256" key="1">
    <source>
        <dbReference type="ARBA" id="ARBA00022441"/>
    </source>
</evidence>
<dbReference type="PANTHER" id="PTHR46093:SF18">
    <property type="entry name" value="FIBRONECTIN TYPE-III DOMAIN-CONTAINING PROTEIN"/>
    <property type="match status" value="1"/>
</dbReference>
<evidence type="ECO:0000313" key="5">
    <source>
        <dbReference type="Proteomes" id="UP000284403"/>
    </source>
</evidence>
<feature type="compositionally biased region" description="Basic and acidic residues" evidence="3">
    <location>
        <begin position="379"/>
        <end position="392"/>
    </location>
</feature>
<proteinExistence type="predicted"/>
<comment type="caution">
    <text evidence="4">The sequence shown here is derived from an EMBL/GenBank/DDBJ whole genome shotgun (WGS) entry which is preliminary data.</text>
</comment>
<dbReference type="Pfam" id="PF24681">
    <property type="entry name" value="Kelch_KLHDC2_KLHL20_DRC7"/>
    <property type="match status" value="1"/>
</dbReference>
<dbReference type="Gene3D" id="2.120.10.80">
    <property type="entry name" value="Kelch-type beta propeller"/>
    <property type="match status" value="2"/>
</dbReference>
<dbReference type="SUPFAM" id="SSF117281">
    <property type="entry name" value="Kelch motif"/>
    <property type="match status" value="1"/>
</dbReference>
<keyword evidence="5" id="KW-1185">Reference proteome</keyword>
<dbReference type="EMBL" id="MKKU01000634">
    <property type="protein sequence ID" value="RNF05506.1"/>
    <property type="molecule type" value="Genomic_DNA"/>
</dbReference>
<feature type="region of interest" description="Disordered" evidence="3">
    <location>
        <begin position="379"/>
        <end position="399"/>
    </location>
</feature>